<keyword evidence="2" id="KW-0106">Calcium</keyword>
<evidence type="ECO:0000313" key="6">
    <source>
        <dbReference type="Proteomes" id="UP000663848"/>
    </source>
</evidence>
<feature type="region of interest" description="Disordered" evidence="3">
    <location>
        <begin position="338"/>
        <end position="379"/>
    </location>
</feature>
<dbReference type="GO" id="GO:0000159">
    <property type="term" value="C:protein phosphatase type 2A complex"/>
    <property type="evidence" value="ECO:0007669"/>
    <property type="project" value="TreeGrafter"/>
</dbReference>
<feature type="region of interest" description="Disordered" evidence="3">
    <location>
        <begin position="47"/>
        <end position="116"/>
    </location>
</feature>
<dbReference type="Pfam" id="PF17958">
    <property type="entry name" value="EF-hand_13"/>
    <property type="match status" value="1"/>
</dbReference>
<keyword evidence="1" id="KW-0479">Metal-binding</keyword>
<dbReference type="Proteomes" id="UP000663848">
    <property type="component" value="Unassembled WGS sequence"/>
</dbReference>
<dbReference type="InterPro" id="IPR011992">
    <property type="entry name" value="EF-hand-dom_pair"/>
</dbReference>
<evidence type="ECO:0000256" key="3">
    <source>
        <dbReference type="SAM" id="MobiDB-lite"/>
    </source>
</evidence>
<dbReference type="GO" id="GO:0019888">
    <property type="term" value="F:protein phosphatase regulator activity"/>
    <property type="evidence" value="ECO:0007669"/>
    <property type="project" value="TreeGrafter"/>
</dbReference>
<feature type="region of interest" description="Disordered" evidence="3">
    <location>
        <begin position="833"/>
        <end position="904"/>
    </location>
</feature>
<evidence type="ECO:0000256" key="1">
    <source>
        <dbReference type="ARBA" id="ARBA00022723"/>
    </source>
</evidence>
<accession>A0A821K4P1</accession>
<feature type="region of interest" description="Disordered" evidence="3">
    <location>
        <begin position="254"/>
        <end position="273"/>
    </location>
</feature>
<dbReference type="SUPFAM" id="SSF47473">
    <property type="entry name" value="EF-hand"/>
    <property type="match status" value="1"/>
</dbReference>
<name>A0A821K4P1_9BILA</name>
<dbReference type="FunFam" id="1.10.238.10:FF:000628">
    <property type="entry name" value="Serine/threonine-protein phosphatase 2A regulatory subunit B'' subunit beta"/>
    <property type="match status" value="1"/>
</dbReference>
<feature type="compositionally biased region" description="Pro residues" evidence="3">
    <location>
        <begin position="308"/>
        <end position="321"/>
    </location>
</feature>
<dbReference type="PROSITE" id="PS50222">
    <property type="entry name" value="EF_HAND_2"/>
    <property type="match status" value="1"/>
</dbReference>
<dbReference type="InterPro" id="IPR002048">
    <property type="entry name" value="EF_hand_dom"/>
</dbReference>
<dbReference type="GO" id="GO:0005509">
    <property type="term" value="F:calcium ion binding"/>
    <property type="evidence" value="ECO:0007669"/>
    <property type="project" value="InterPro"/>
</dbReference>
<dbReference type="InterPro" id="IPR041534">
    <property type="entry name" value="EF-hand_13"/>
</dbReference>
<dbReference type="Gene3D" id="1.10.238.220">
    <property type="match status" value="1"/>
</dbReference>
<feature type="domain" description="EF-hand" evidence="4">
    <location>
        <begin position="710"/>
        <end position="745"/>
    </location>
</feature>
<feature type="compositionally biased region" description="Polar residues" evidence="3">
    <location>
        <begin position="357"/>
        <end position="376"/>
    </location>
</feature>
<dbReference type="EMBL" id="CAJOBR010003142">
    <property type="protein sequence ID" value="CAF4725208.1"/>
    <property type="molecule type" value="Genomic_DNA"/>
</dbReference>
<evidence type="ECO:0000259" key="4">
    <source>
        <dbReference type="PROSITE" id="PS50222"/>
    </source>
</evidence>
<dbReference type="AlphaFoldDB" id="A0A821K4P1"/>
<evidence type="ECO:0000256" key="2">
    <source>
        <dbReference type="ARBA" id="ARBA00022837"/>
    </source>
</evidence>
<dbReference type="PANTHER" id="PTHR14095">
    <property type="entry name" value="PHOSPHATASE 2A REGULATORY SUBUNIT-RELATED"/>
    <property type="match status" value="1"/>
</dbReference>
<dbReference type="FunFam" id="1.10.238.220:FF:000001">
    <property type="entry name" value="Serine/threonine-protein phosphatase 2A regulatory subunit B'' subunit alpha"/>
    <property type="match status" value="1"/>
</dbReference>
<feature type="compositionally biased region" description="Low complexity" evidence="3">
    <location>
        <begin position="68"/>
        <end position="79"/>
    </location>
</feature>
<dbReference type="PROSITE" id="PS00018">
    <property type="entry name" value="EF_HAND_1"/>
    <property type="match status" value="1"/>
</dbReference>
<feature type="compositionally biased region" description="Polar residues" evidence="3">
    <location>
        <begin position="879"/>
        <end position="895"/>
    </location>
</feature>
<dbReference type="Pfam" id="PF13499">
    <property type="entry name" value="EF-hand_7"/>
    <property type="match status" value="1"/>
</dbReference>
<dbReference type="Gene3D" id="1.10.238.230">
    <property type="match status" value="1"/>
</dbReference>
<dbReference type="CDD" id="cd21504">
    <property type="entry name" value="PPP2R3A_B-like"/>
    <property type="match status" value="1"/>
</dbReference>
<gene>
    <name evidence="5" type="ORF">QYT958_LOCUS19219</name>
</gene>
<evidence type="ECO:0000313" key="5">
    <source>
        <dbReference type="EMBL" id="CAF4725208.1"/>
    </source>
</evidence>
<comment type="caution">
    <text evidence="5">The sequence shown here is derived from an EMBL/GenBank/DDBJ whole genome shotgun (WGS) entry which is preliminary data.</text>
</comment>
<dbReference type="InterPro" id="IPR018247">
    <property type="entry name" value="EF_Hand_1_Ca_BS"/>
</dbReference>
<dbReference type="PANTHER" id="PTHR14095:SF0">
    <property type="entry name" value="MIP22305P"/>
    <property type="match status" value="1"/>
</dbReference>
<protein>
    <recommendedName>
        <fullName evidence="4">EF-hand domain-containing protein</fullName>
    </recommendedName>
</protein>
<reference evidence="5" key="1">
    <citation type="submission" date="2021-02" db="EMBL/GenBank/DDBJ databases">
        <authorList>
            <person name="Nowell W R."/>
        </authorList>
    </citation>
    <scope>NUCLEOTIDE SEQUENCE</scope>
</reference>
<feature type="region of interest" description="Disordered" evidence="3">
    <location>
        <begin position="308"/>
        <end position="327"/>
    </location>
</feature>
<feature type="compositionally biased region" description="Acidic residues" evidence="3">
    <location>
        <begin position="842"/>
        <end position="858"/>
    </location>
</feature>
<proteinExistence type="predicted"/>
<organism evidence="5 6">
    <name type="scientific">Rotaria socialis</name>
    <dbReference type="NCBI Taxonomy" id="392032"/>
    <lineage>
        <taxon>Eukaryota</taxon>
        <taxon>Metazoa</taxon>
        <taxon>Spiralia</taxon>
        <taxon>Gnathifera</taxon>
        <taxon>Rotifera</taxon>
        <taxon>Eurotatoria</taxon>
        <taxon>Bdelloidea</taxon>
        <taxon>Philodinida</taxon>
        <taxon>Philodinidae</taxon>
        <taxon>Rotaria</taxon>
    </lineage>
</organism>
<dbReference type="Gene3D" id="1.10.238.10">
    <property type="entry name" value="EF-hand"/>
    <property type="match status" value="1"/>
</dbReference>
<sequence length="904" mass="102888">MVNDLFLQWLSLSDTRTILYGALQSARTNSKMPDLVAYPKTYTTRGGGFSKPQHFDSPPVSPVPRTASSPRSGLSSIPSTGEFTPGLSGNSDERKQRSLKKKYPVVNGSPASSTITNSNIDQQQVVRSTTQVYFNIRIDQKRRRAIHFCEQCRYYGRYCDAIHKGFCRPVSTPLARISISPKIPKSHINFVFEKRYPAEQIQQHIQQQIRQKFTNPEAIWPLRPQAIVGQQSTIPDQQHRSAFFISEVSGGKASPSQIVKSEPLPSSSPSITSALPTRLSITAAAETTQSNGTTSKQTPVIQARLQSPPPIVRDLSPPPTSPKSTSVGVASLREHFDIVEQSPSITKPKTPSRAKSPVSSVPTDNLQRQPSKTATTPVKEVSPIPISVVKSEEKSETVEPIPKFYFPNGQISTPSAIDILLTRQLRQVKEDLFVPKHDKLHLEDFGKLAQLLDLSLYWKTPLFRACVHDTLGPKVNITSHTTVSYLQFESFWKKLCKNHHDHASKFIHLLVVSSPSLAVLCKNHHDHASKFIHLLVVSSPSLAALPVNRQYLTVDDWDYLVQDIIDTHPGLKFLREAREFHSRYIKTVVARVYYNCNRSWSGKLTVQELRRSNFLSTLDRIEEEEDINRIHDYFSYEHFYVIYCKFWELDSDHDLLISRDDLAKHNNGAISNKMIDRIFSGAISNSQNMREGKMSYYEFVWFLISEEDKRSPTSIEYWFRCMDLDGDGILSMFELDYFYQEQVHKMEIYGIEYMPFEDCICQMLDLVKPEEENKIRLKDLKRCKLTNVFFDTFFNLEKYLDNEQKDPFSNVKDPDSPEISDWVKFAEAEYDNLTHEDGANENLDEVNYDDDFEEDEEGAGGPSTEPSTNKRIGLGGGSASNAISPPQRIGTNIKTNDMDERWKD</sequence>